<keyword evidence="2" id="KW-1185">Reference proteome</keyword>
<proteinExistence type="predicted"/>
<evidence type="ECO:0000313" key="1">
    <source>
        <dbReference type="EMBL" id="KAG8184894.1"/>
    </source>
</evidence>
<dbReference type="AlphaFoldDB" id="A0AAV6UKT8"/>
<dbReference type="EMBL" id="JAFNEN010000355">
    <property type="protein sequence ID" value="KAG8184894.1"/>
    <property type="molecule type" value="Genomic_DNA"/>
</dbReference>
<evidence type="ECO:0000313" key="2">
    <source>
        <dbReference type="Proteomes" id="UP000827092"/>
    </source>
</evidence>
<comment type="caution">
    <text evidence="1">The sequence shown here is derived from an EMBL/GenBank/DDBJ whole genome shotgun (WGS) entry which is preliminary data.</text>
</comment>
<accession>A0AAV6UKT8</accession>
<reference evidence="1 2" key="1">
    <citation type="journal article" date="2022" name="Nat. Ecol. Evol.">
        <title>A masculinizing supergene underlies an exaggerated male reproductive morph in a spider.</title>
        <authorList>
            <person name="Hendrickx F."/>
            <person name="De Corte Z."/>
            <person name="Sonet G."/>
            <person name="Van Belleghem S.M."/>
            <person name="Kostlbacher S."/>
            <person name="Vangestel C."/>
        </authorList>
    </citation>
    <scope>NUCLEOTIDE SEQUENCE [LARGE SCALE GENOMIC DNA]</scope>
    <source>
        <strain evidence="1">W744_W776</strain>
    </source>
</reference>
<organism evidence="1 2">
    <name type="scientific">Oedothorax gibbosus</name>
    <dbReference type="NCBI Taxonomy" id="931172"/>
    <lineage>
        <taxon>Eukaryota</taxon>
        <taxon>Metazoa</taxon>
        <taxon>Ecdysozoa</taxon>
        <taxon>Arthropoda</taxon>
        <taxon>Chelicerata</taxon>
        <taxon>Arachnida</taxon>
        <taxon>Araneae</taxon>
        <taxon>Araneomorphae</taxon>
        <taxon>Entelegynae</taxon>
        <taxon>Araneoidea</taxon>
        <taxon>Linyphiidae</taxon>
        <taxon>Erigoninae</taxon>
        <taxon>Oedothorax</taxon>
    </lineage>
</organism>
<name>A0AAV6UKT8_9ARAC</name>
<protein>
    <submittedName>
        <fullName evidence="1">Uncharacterized protein</fullName>
    </submittedName>
</protein>
<gene>
    <name evidence="1" type="ORF">JTE90_015709</name>
</gene>
<sequence length="77" mass="8663">MRAVLRGQSWGGMASRNISLPFRIIEFNHFGGTVTLLDFEIALHCVDFTSVGLLEETLGFKLVSELFCELVMRARSK</sequence>
<dbReference type="Proteomes" id="UP000827092">
    <property type="component" value="Unassembled WGS sequence"/>
</dbReference>